<dbReference type="OMA" id="ESFFWGM"/>
<feature type="region of interest" description="Disordered" evidence="2">
    <location>
        <begin position="1"/>
        <end position="25"/>
    </location>
</feature>
<dbReference type="InterPro" id="IPR001199">
    <property type="entry name" value="Cyt_B5-like_heme/steroid-bd"/>
</dbReference>
<protein>
    <submittedName>
        <fullName evidence="5">Membrane-associated progesterone-binding protein 4</fullName>
    </submittedName>
</protein>
<name>A0A9Q8LB69_PASFU</name>
<dbReference type="Gene3D" id="3.10.120.10">
    <property type="entry name" value="Cytochrome b5-like heme/steroid binding domain"/>
    <property type="match status" value="1"/>
</dbReference>
<evidence type="ECO:0000256" key="3">
    <source>
        <dbReference type="SAM" id="Phobius"/>
    </source>
</evidence>
<dbReference type="EMBL" id="CP090164">
    <property type="protein sequence ID" value="UJO14286.1"/>
    <property type="molecule type" value="Genomic_DNA"/>
</dbReference>
<organism evidence="5 6">
    <name type="scientific">Passalora fulva</name>
    <name type="common">Tomato leaf mold</name>
    <name type="synonym">Cladosporium fulvum</name>
    <dbReference type="NCBI Taxonomy" id="5499"/>
    <lineage>
        <taxon>Eukaryota</taxon>
        <taxon>Fungi</taxon>
        <taxon>Dikarya</taxon>
        <taxon>Ascomycota</taxon>
        <taxon>Pezizomycotina</taxon>
        <taxon>Dothideomycetes</taxon>
        <taxon>Dothideomycetidae</taxon>
        <taxon>Mycosphaerellales</taxon>
        <taxon>Mycosphaerellaceae</taxon>
        <taxon>Fulvia</taxon>
    </lineage>
</organism>
<evidence type="ECO:0000256" key="2">
    <source>
        <dbReference type="SAM" id="MobiDB-lite"/>
    </source>
</evidence>
<keyword evidence="3" id="KW-0812">Transmembrane</keyword>
<evidence type="ECO:0000259" key="4">
    <source>
        <dbReference type="SMART" id="SM01117"/>
    </source>
</evidence>
<reference evidence="5" key="1">
    <citation type="submission" date="2021-12" db="EMBL/GenBank/DDBJ databases">
        <authorList>
            <person name="Zaccaron A."/>
            <person name="Stergiopoulos I."/>
        </authorList>
    </citation>
    <scope>NUCLEOTIDE SEQUENCE</scope>
    <source>
        <strain evidence="5">Race5_Kim</strain>
    </source>
</reference>
<dbReference type="SMART" id="SM01117">
    <property type="entry name" value="Cyt-b5"/>
    <property type="match status" value="1"/>
</dbReference>
<comment type="similarity">
    <text evidence="1">Belongs to the cytochrome b5 family. MAPR subfamily.</text>
</comment>
<sequence length="289" mass="32790">MGDVGPDIKEPSNAKRPDVDGSSKNEEPITSFSILDGFRIVFGLLLISSLLSYFINGNIFWNHNAWWTRPRALVAKLRPPVMLEEWQLAAYNGEDESLPIYLALNGTIYDVTSNPRIYGPGGMYNIFAGRDAARGFVTGCFKDDANADLRGVEWTFVPKDVEHWTEKSDENLSRQERLYRYEMVGNGLKEVDKAIGHWAKVFRGETGKDYFEVGYVKRKEGVGLNMMPIKPLCESAEKKRPKAQFDSEKVYKKDQRAELVKKQELDSTKIRNAVPIEDVDSSSAEHNEL</sequence>
<keyword evidence="3" id="KW-0472">Membrane</keyword>
<dbReference type="Proteomes" id="UP000756132">
    <property type="component" value="Chromosome 2"/>
</dbReference>
<dbReference type="PANTHER" id="PTHR10281:SF76">
    <property type="entry name" value="CALCUTTA CUP-RELATED"/>
    <property type="match status" value="1"/>
</dbReference>
<dbReference type="InterPro" id="IPR050577">
    <property type="entry name" value="MAPR/NEUFC/NENF-like"/>
</dbReference>
<dbReference type="GO" id="GO:0012505">
    <property type="term" value="C:endomembrane system"/>
    <property type="evidence" value="ECO:0007669"/>
    <property type="project" value="TreeGrafter"/>
</dbReference>
<dbReference type="GeneID" id="71983487"/>
<accession>A0A9Q8LB69</accession>
<reference evidence="5" key="2">
    <citation type="journal article" date="2022" name="Microb. Genom.">
        <title>A chromosome-scale genome assembly of the tomato pathogen Cladosporium fulvum reveals a compartmentalized genome architecture and the presence of a dispensable chromosome.</title>
        <authorList>
            <person name="Zaccaron A.Z."/>
            <person name="Chen L.H."/>
            <person name="Samaras A."/>
            <person name="Stergiopoulos I."/>
        </authorList>
    </citation>
    <scope>NUCLEOTIDE SEQUENCE</scope>
    <source>
        <strain evidence="5">Race5_Kim</strain>
    </source>
</reference>
<evidence type="ECO:0000256" key="1">
    <source>
        <dbReference type="ARBA" id="ARBA00038357"/>
    </source>
</evidence>
<dbReference type="SUPFAM" id="SSF55856">
    <property type="entry name" value="Cytochrome b5-like heme/steroid binding domain"/>
    <property type="match status" value="1"/>
</dbReference>
<keyword evidence="6" id="KW-1185">Reference proteome</keyword>
<dbReference type="InterPro" id="IPR036400">
    <property type="entry name" value="Cyt_B5-like_heme/steroid_sf"/>
</dbReference>
<dbReference type="AlphaFoldDB" id="A0A9Q8LB69"/>
<feature type="domain" description="Cytochrome b5 heme-binding" evidence="4">
    <location>
        <begin position="83"/>
        <end position="169"/>
    </location>
</feature>
<evidence type="ECO:0000313" key="6">
    <source>
        <dbReference type="Proteomes" id="UP000756132"/>
    </source>
</evidence>
<proteinExistence type="inferred from homology"/>
<gene>
    <name evidence="5" type="ORF">CLAFUR5_03609</name>
</gene>
<evidence type="ECO:0000313" key="5">
    <source>
        <dbReference type="EMBL" id="UJO14286.1"/>
    </source>
</evidence>
<dbReference type="PANTHER" id="PTHR10281">
    <property type="entry name" value="MEMBRANE-ASSOCIATED PROGESTERONE RECEPTOR COMPONENT-RELATED"/>
    <property type="match status" value="1"/>
</dbReference>
<dbReference type="RefSeq" id="XP_047758652.1">
    <property type="nucleotide sequence ID" value="XM_047902757.1"/>
</dbReference>
<dbReference type="GO" id="GO:0016020">
    <property type="term" value="C:membrane"/>
    <property type="evidence" value="ECO:0007669"/>
    <property type="project" value="TreeGrafter"/>
</dbReference>
<dbReference type="KEGG" id="ffu:CLAFUR5_03609"/>
<dbReference type="Pfam" id="PF00173">
    <property type="entry name" value="Cyt-b5"/>
    <property type="match status" value="1"/>
</dbReference>
<keyword evidence="3" id="KW-1133">Transmembrane helix</keyword>
<feature type="transmembrane region" description="Helical" evidence="3">
    <location>
        <begin position="40"/>
        <end position="61"/>
    </location>
</feature>
<dbReference type="OrthoDB" id="10257697at2759"/>